<accession>A0ABQ8TV59</accession>
<feature type="compositionally biased region" description="Acidic residues" evidence="1">
    <location>
        <begin position="67"/>
        <end position="81"/>
    </location>
</feature>
<proteinExistence type="predicted"/>
<comment type="caution">
    <text evidence="2">The sequence shown here is derived from an EMBL/GenBank/DDBJ whole genome shotgun (WGS) entry which is preliminary data.</text>
</comment>
<sequence>MLLPHLHKVQALNMFWQWEYLIGVSNLTPSSKVPFLQSYSSSGTSAKPPRCLRDLIGKCSRDRNIEQNDDEDEIVDYDDDNGQNTDYYKNESVDRNENIDYDDEWRTQNFVTEGV</sequence>
<evidence type="ECO:0000256" key="1">
    <source>
        <dbReference type="SAM" id="MobiDB-lite"/>
    </source>
</evidence>
<gene>
    <name evidence="2" type="ORF">ANN_01610</name>
</gene>
<evidence type="ECO:0000313" key="2">
    <source>
        <dbReference type="EMBL" id="KAJ4450203.1"/>
    </source>
</evidence>
<protein>
    <submittedName>
        <fullName evidence="2">Uncharacterized protein</fullName>
    </submittedName>
</protein>
<dbReference type="EMBL" id="JAJSOF020000003">
    <property type="protein sequence ID" value="KAJ4450203.1"/>
    <property type="molecule type" value="Genomic_DNA"/>
</dbReference>
<keyword evidence="3" id="KW-1185">Reference proteome</keyword>
<name>A0ABQ8TV59_PERAM</name>
<organism evidence="2 3">
    <name type="scientific">Periplaneta americana</name>
    <name type="common">American cockroach</name>
    <name type="synonym">Blatta americana</name>
    <dbReference type="NCBI Taxonomy" id="6978"/>
    <lineage>
        <taxon>Eukaryota</taxon>
        <taxon>Metazoa</taxon>
        <taxon>Ecdysozoa</taxon>
        <taxon>Arthropoda</taxon>
        <taxon>Hexapoda</taxon>
        <taxon>Insecta</taxon>
        <taxon>Pterygota</taxon>
        <taxon>Neoptera</taxon>
        <taxon>Polyneoptera</taxon>
        <taxon>Dictyoptera</taxon>
        <taxon>Blattodea</taxon>
        <taxon>Blattoidea</taxon>
        <taxon>Blattidae</taxon>
        <taxon>Blattinae</taxon>
        <taxon>Periplaneta</taxon>
    </lineage>
</organism>
<feature type="region of interest" description="Disordered" evidence="1">
    <location>
        <begin position="63"/>
        <end position="93"/>
    </location>
</feature>
<reference evidence="2 3" key="1">
    <citation type="journal article" date="2022" name="Allergy">
        <title>Genome assembly and annotation of Periplaneta americana reveal a comprehensive cockroach allergen profile.</title>
        <authorList>
            <person name="Wang L."/>
            <person name="Xiong Q."/>
            <person name="Saelim N."/>
            <person name="Wang L."/>
            <person name="Nong W."/>
            <person name="Wan A.T."/>
            <person name="Shi M."/>
            <person name="Liu X."/>
            <person name="Cao Q."/>
            <person name="Hui J.H.L."/>
            <person name="Sookrung N."/>
            <person name="Leung T.F."/>
            <person name="Tungtrongchitr A."/>
            <person name="Tsui S.K.W."/>
        </authorList>
    </citation>
    <scope>NUCLEOTIDE SEQUENCE [LARGE SCALE GENOMIC DNA]</scope>
    <source>
        <strain evidence="2">PWHHKU_190912</strain>
    </source>
</reference>
<evidence type="ECO:0000313" key="3">
    <source>
        <dbReference type="Proteomes" id="UP001148838"/>
    </source>
</evidence>
<dbReference type="Proteomes" id="UP001148838">
    <property type="component" value="Unassembled WGS sequence"/>
</dbReference>